<organism evidence="1 2">
    <name type="scientific">Thermoanaerobacter kivui</name>
    <name type="common">Acetogenium kivui</name>
    <dbReference type="NCBI Taxonomy" id="2325"/>
    <lineage>
        <taxon>Bacteria</taxon>
        <taxon>Bacillati</taxon>
        <taxon>Bacillota</taxon>
        <taxon>Clostridia</taxon>
        <taxon>Thermoanaerobacterales</taxon>
        <taxon>Thermoanaerobacteraceae</taxon>
        <taxon>Thermoanaerobacter</taxon>
    </lineage>
</organism>
<dbReference type="EMBL" id="CP009170">
    <property type="protein sequence ID" value="AIS51980.1"/>
    <property type="molecule type" value="Genomic_DNA"/>
</dbReference>
<dbReference type="Proteomes" id="UP000029669">
    <property type="component" value="Chromosome"/>
</dbReference>
<keyword evidence="2" id="KW-1185">Reference proteome</keyword>
<evidence type="ECO:0000313" key="2">
    <source>
        <dbReference type="Proteomes" id="UP000029669"/>
    </source>
</evidence>
<reference evidence="2" key="1">
    <citation type="journal article" date="2015" name="Genome Announc.">
        <title>Whole-Genome Sequences of 80 Environmental and Clinical Isolates of Burkholderia pseudomallei.</title>
        <authorList>
            <person name="Johnson S.L."/>
            <person name="Baker A.L."/>
            <person name="Chain P.S."/>
            <person name="Currie B.J."/>
            <person name="Daligault H.E."/>
            <person name="Davenport K.W."/>
            <person name="Davis C.B."/>
            <person name="Inglis T.J."/>
            <person name="Kaestli M."/>
            <person name="Koren S."/>
            <person name="Mayo M."/>
            <person name="Merritt A.J."/>
            <person name="Price E.P."/>
            <person name="Sarovich D.S."/>
            <person name="Warner J."/>
            <person name="Rosovitz M.J."/>
        </authorList>
    </citation>
    <scope>NUCLEOTIDE SEQUENCE [LARGE SCALE GENOMIC DNA]</scope>
    <source>
        <strain evidence="2">DSM 2030</strain>
    </source>
</reference>
<dbReference type="RefSeq" id="WP_049684809.1">
    <property type="nucleotide sequence ID" value="NZ_CP009170.1"/>
</dbReference>
<dbReference type="AlphaFoldDB" id="A0A097AQ88"/>
<evidence type="ECO:0000313" key="1">
    <source>
        <dbReference type="EMBL" id="AIS51980.1"/>
    </source>
</evidence>
<dbReference type="HOGENOM" id="CLU_2829871_0_0_9"/>
<proteinExistence type="predicted"/>
<gene>
    <name evidence="1" type="ORF">TKV_c07970</name>
</gene>
<name>A0A097AQ88_THEKI</name>
<dbReference type="NCBIfam" id="NF038034">
    <property type="entry name" value="lactGbeta_entB"/>
    <property type="match status" value="1"/>
</dbReference>
<protein>
    <submittedName>
        <fullName evidence="1">Uncharacterized protein</fullName>
    </submittedName>
</protein>
<dbReference type="KEGG" id="tki:TKV_c07970"/>
<dbReference type="NCBIfam" id="TIGR01847">
    <property type="entry name" value="bacteriocin_sig"/>
    <property type="match status" value="1"/>
</dbReference>
<accession>A0A097AQ88</accession>
<dbReference type="InterPro" id="IPR010133">
    <property type="entry name" value="Bacteriocin_signal_seq"/>
</dbReference>
<sequence>MEASLNQPNSNMLYLTEDELQKINGGNPWETLGKLGTLIGIIDAVYDFGKGFVDGFKAAYARDRDK</sequence>